<dbReference type="STRING" id="40216.GCA_001917365_01973"/>
<protein>
    <submittedName>
        <fullName evidence="1">Uncharacterized protein</fullName>
    </submittedName>
</protein>
<sequence length="137" mass="16258">MQQSFFGELFGVKIHLPVSRNEVKQLIYAKSDFAGYLVQEKSIPLHRAQTELDQDIHKFVRNMEKSQANRFYEYLIEESAVSAEEFRNQIHNPMTLNYPKLRISGDNTVRRKHSVWSYMSWFLLIGCVFLGTYWFDL</sequence>
<name>A0A2T1IW74_ACIRA</name>
<dbReference type="RefSeq" id="WP_005020112.1">
    <property type="nucleotide sequence ID" value="NZ_BKHE01000255.1"/>
</dbReference>
<dbReference type="EMBL" id="VFBM01000004">
    <property type="protein sequence ID" value="TNX92343.1"/>
    <property type="molecule type" value="Genomic_DNA"/>
</dbReference>
<accession>A0A2T1IW74</accession>
<dbReference type="GeneID" id="56305890"/>
<reference evidence="1 2" key="1">
    <citation type="submission" date="2019-06" db="EMBL/GenBank/DDBJ databases">
        <title>Genome of Acinetobacter radioresistens APH1, a phenol degrading strain.</title>
        <authorList>
            <person name="Liu Y."/>
        </authorList>
    </citation>
    <scope>NUCLEOTIDE SEQUENCE [LARGE SCALE GENOMIC DNA]</scope>
    <source>
        <strain evidence="1 2">APH1</strain>
    </source>
</reference>
<comment type="caution">
    <text evidence="1">The sequence shown here is derived from an EMBL/GenBank/DDBJ whole genome shotgun (WGS) entry which is preliminary data.</text>
</comment>
<proteinExistence type="predicted"/>
<dbReference type="Proteomes" id="UP000314285">
    <property type="component" value="Unassembled WGS sequence"/>
</dbReference>
<dbReference type="AlphaFoldDB" id="A0A2T1IW74"/>
<dbReference type="KEGG" id="arj:DOM24_07330"/>
<evidence type="ECO:0000313" key="2">
    <source>
        <dbReference type="Proteomes" id="UP000314285"/>
    </source>
</evidence>
<evidence type="ECO:0000313" key="1">
    <source>
        <dbReference type="EMBL" id="TNX92343.1"/>
    </source>
</evidence>
<organism evidence="1 2">
    <name type="scientific">Acinetobacter radioresistens</name>
    <dbReference type="NCBI Taxonomy" id="40216"/>
    <lineage>
        <taxon>Bacteria</taxon>
        <taxon>Pseudomonadati</taxon>
        <taxon>Pseudomonadota</taxon>
        <taxon>Gammaproteobacteria</taxon>
        <taxon>Moraxellales</taxon>
        <taxon>Moraxellaceae</taxon>
        <taxon>Acinetobacter</taxon>
    </lineage>
</organism>
<gene>
    <name evidence="1" type="ORF">FHY67_06185</name>
</gene>